<evidence type="ECO:0000256" key="1">
    <source>
        <dbReference type="SAM" id="MobiDB-lite"/>
    </source>
</evidence>
<gene>
    <name evidence="2" type="ORF">F9C29_27630</name>
</gene>
<accession>A0A6L3X620</accession>
<evidence type="ECO:0000313" key="3">
    <source>
        <dbReference type="Proteomes" id="UP000476281"/>
    </source>
</evidence>
<name>A0A6L3X620_9ENTR</name>
<evidence type="ECO:0000313" key="2">
    <source>
        <dbReference type="EMBL" id="KAB2486148.1"/>
    </source>
</evidence>
<comment type="caution">
    <text evidence="2">The sequence shown here is derived from an EMBL/GenBank/DDBJ whole genome shotgun (WGS) entry which is preliminary data.</text>
</comment>
<reference evidence="2 3" key="1">
    <citation type="submission" date="2019-09" db="EMBL/GenBank/DDBJ databases">
        <title>Reversal of blaTEM antimicrobial resistance by CRISPR-Cas9 in clinical E. coli and other Enterobacteriaceae strains.</title>
        <authorList>
            <person name="Tagliaferri T."/>
            <person name="Guimaraes N."/>
            <person name="Pereira M."/>
            <person name="Felicori L."/>
            <person name="Horz H.-P."/>
            <person name="Santos S."/>
            <person name="Mendes T."/>
        </authorList>
    </citation>
    <scope>NUCLEOTIDE SEQUENCE [LARGE SCALE GENOMIC DNA]</scope>
    <source>
        <strain evidence="2 3">E2_blaTEM_MG</strain>
    </source>
</reference>
<proteinExistence type="predicted"/>
<feature type="region of interest" description="Disordered" evidence="1">
    <location>
        <begin position="32"/>
        <end position="69"/>
    </location>
</feature>
<organism evidence="2 3">
    <name type="scientific">Enterobacter hormaechei</name>
    <dbReference type="NCBI Taxonomy" id="158836"/>
    <lineage>
        <taxon>Bacteria</taxon>
        <taxon>Pseudomonadati</taxon>
        <taxon>Pseudomonadota</taxon>
        <taxon>Gammaproteobacteria</taxon>
        <taxon>Enterobacterales</taxon>
        <taxon>Enterobacteriaceae</taxon>
        <taxon>Enterobacter</taxon>
        <taxon>Enterobacter cloacae complex</taxon>
    </lineage>
</organism>
<dbReference type="EMBL" id="WBSZ01001580">
    <property type="protein sequence ID" value="KAB2486148.1"/>
    <property type="molecule type" value="Genomic_DNA"/>
</dbReference>
<dbReference type="Proteomes" id="UP000476281">
    <property type="component" value="Unassembled WGS sequence"/>
</dbReference>
<protein>
    <submittedName>
        <fullName evidence="2">Uncharacterized protein</fullName>
    </submittedName>
</protein>
<sequence length="69" mass="7983">MASKRSKNWRCSTVLSKKETVERFFSKRGCQRRRTPYNAPPLTRNNGLQAAGTAGFRDERQQRKVKIIA</sequence>
<dbReference type="AlphaFoldDB" id="A0A6L3X620"/>